<dbReference type="AlphaFoldDB" id="A0AAN8VFL5"/>
<dbReference type="Gene3D" id="3.80.10.10">
    <property type="entry name" value="Ribonuclease Inhibitor"/>
    <property type="match status" value="1"/>
</dbReference>
<dbReference type="InterPro" id="IPR032675">
    <property type="entry name" value="LRR_dom_sf"/>
</dbReference>
<dbReference type="SUPFAM" id="SSF52058">
    <property type="entry name" value="L domain-like"/>
    <property type="match status" value="1"/>
</dbReference>
<accession>A0AAN8VFL5</accession>
<comment type="caution">
    <text evidence="1">The sequence shown here is derived from an EMBL/GenBank/DDBJ whole genome shotgun (WGS) entry which is preliminary data.</text>
</comment>
<protein>
    <submittedName>
        <fullName evidence="1">Uncharacterized protein</fullName>
    </submittedName>
</protein>
<sequence length="124" mass="14387">MQFSFGKSVNGSDSKRIWEHKYSYKYTGGVQSTLWNFPSRAWESPSLGEIWDQWQQLYWKRTQFYTELDKPSKIETRLSDIAGPEATFPPLSNMGNLKTLVLRSCSLTGQLPDFLGRMTNLRIL</sequence>
<dbReference type="EMBL" id="JBAMMX010000008">
    <property type="protein sequence ID" value="KAK6934118.1"/>
    <property type="molecule type" value="Genomic_DNA"/>
</dbReference>
<reference evidence="1 2" key="1">
    <citation type="submission" date="2023-12" db="EMBL/GenBank/DDBJ databases">
        <title>A high-quality genome assembly for Dillenia turbinata (Dilleniales).</title>
        <authorList>
            <person name="Chanderbali A."/>
        </authorList>
    </citation>
    <scope>NUCLEOTIDE SEQUENCE [LARGE SCALE GENOMIC DNA]</scope>
    <source>
        <strain evidence="1">LSX21</strain>
        <tissue evidence="1">Leaf</tissue>
    </source>
</reference>
<gene>
    <name evidence="1" type="ORF">RJ641_034273</name>
</gene>
<proteinExistence type="predicted"/>
<evidence type="ECO:0000313" key="1">
    <source>
        <dbReference type="EMBL" id="KAK6934118.1"/>
    </source>
</evidence>
<evidence type="ECO:0000313" key="2">
    <source>
        <dbReference type="Proteomes" id="UP001370490"/>
    </source>
</evidence>
<name>A0AAN8VFL5_9MAGN</name>
<organism evidence="1 2">
    <name type="scientific">Dillenia turbinata</name>
    <dbReference type="NCBI Taxonomy" id="194707"/>
    <lineage>
        <taxon>Eukaryota</taxon>
        <taxon>Viridiplantae</taxon>
        <taxon>Streptophyta</taxon>
        <taxon>Embryophyta</taxon>
        <taxon>Tracheophyta</taxon>
        <taxon>Spermatophyta</taxon>
        <taxon>Magnoliopsida</taxon>
        <taxon>eudicotyledons</taxon>
        <taxon>Gunneridae</taxon>
        <taxon>Pentapetalae</taxon>
        <taxon>Dilleniales</taxon>
        <taxon>Dilleniaceae</taxon>
        <taxon>Dillenia</taxon>
    </lineage>
</organism>
<keyword evidence="2" id="KW-1185">Reference proteome</keyword>
<dbReference type="Proteomes" id="UP001370490">
    <property type="component" value="Unassembled WGS sequence"/>
</dbReference>